<dbReference type="SUPFAM" id="SSF51735">
    <property type="entry name" value="NAD(P)-binding Rossmann-fold domains"/>
    <property type="match status" value="1"/>
</dbReference>
<evidence type="ECO:0000259" key="1">
    <source>
        <dbReference type="Pfam" id="PF01370"/>
    </source>
</evidence>
<keyword evidence="3" id="KW-1185">Reference proteome</keyword>
<proteinExistence type="predicted"/>
<dbReference type="EMBL" id="FNWJ01000001">
    <property type="protein sequence ID" value="SEH11979.1"/>
    <property type="molecule type" value="Genomic_DNA"/>
</dbReference>
<dbReference type="AlphaFoldDB" id="A0A1H6FM68"/>
<dbReference type="InterPro" id="IPR001509">
    <property type="entry name" value="Epimerase_deHydtase"/>
</dbReference>
<dbReference type="Proteomes" id="UP000222056">
    <property type="component" value="Unassembled WGS sequence"/>
</dbReference>
<feature type="domain" description="NAD-dependent epimerase/dehydratase" evidence="1">
    <location>
        <begin position="2"/>
        <end position="243"/>
    </location>
</feature>
<accession>A0A1H6FM68</accession>
<name>A0A1H6FM68_THEAL</name>
<reference evidence="3" key="1">
    <citation type="submission" date="2016-10" db="EMBL/GenBank/DDBJ databases">
        <authorList>
            <person name="Varghese N."/>
            <person name="Submissions S."/>
        </authorList>
    </citation>
    <scope>NUCLEOTIDE SEQUENCE [LARGE SCALE GENOMIC DNA]</scope>
    <source>
        <strain evidence="3">ATCC 35263</strain>
    </source>
</reference>
<dbReference type="STRING" id="29539.SAMN02745716_0944"/>
<dbReference type="InterPro" id="IPR036291">
    <property type="entry name" value="NAD(P)-bd_dom_sf"/>
</dbReference>
<evidence type="ECO:0000313" key="2">
    <source>
        <dbReference type="EMBL" id="SEH11979.1"/>
    </source>
</evidence>
<gene>
    <name evidence="2" type="ORF">SAMN02745716_0944</name>
</gene>
<dbReference type="Pfam" id="PF01370">
    <property type="entry name" value="Epimerase"/>
    <property type="match status" value="1"/>
</dbReference>
<evidence type="ECO:0000313" key="3">
    <source>
        <dbReference type="Proteomes" id="UP000222056"/>
    </source>
</evidence>
<sequence length="335" mass="36609">MAVTGPTGDLGRALVPALLRNRRVGRVIGMARRPFDARSAGWRRFEYLQGDITDRHAVRELVRGADVVVHLAFAVLGASDETWELNVGGSRIVFEEAIEAGVGRIVYASSVAAYGFRDDLPARIDERQPTLGSPEHPYSAQKAAVERALEALLETSGARTQAWVMRPCIVAGPRARTLIEELPYVRAARALPGPVRSIVRSAPLLRPVLPDPGVPFQLVHEDDLARAFVAAVLGRGEPGPYNLAGPGQLTISRLARELRWHALPVPRAAVVAGGEVLRRLPFAPAELTWIHALRRPVLMRCERARKLLGWQPRRTALATLRATIEAARRAGTPLL</sequence>
<dbReference type="PANTHER" id="PTHR43245">
    <property type="entry name" value="BIFUNCTIONAL POLYMYXIN RESISTANCE PROTEIN ARNA"/>
    <property type="match status" value="1"/>
</dbReference>
<dbReference type="RefSeq" id="WP_218138252.1">
    <property type="nucleotide sequence ID" value="NZ_FNWJ01000001.1"/>
</dbReference>
<organism evidence="2 3">
    <name type="scientific">Thermoleophilum album</name>
    <dbReference type="NCBI Taxonomy" id="29539"/>
    <lineage>
        <taxon>Bacteria</taxon>
        <taxon>Bacillati</taxon>
        <taxon>Actinomycetota</taxon>
        <taxon>Thermoleophilia</taxon>
        <taxon>Thermoleophilales</taxon>
        <taxon>Thermoleophilaceae</taxon>
        <taxon>Thermoleophilum</taxon>
    </lineage>
</organism>
<dbReference type="InterPro" id="IPR050177">
    <property type="entry name" value="Lipid_A_modif_metabolic_enz"/>
</dbReference>
<protein>
    <submittedName>
        <fullName evidence="2">Nucleoside-diphosphate-sugar epimerase</fullName>
    </submittedName>
</protein>
<dbReference type="Gene3D" id="3.40.50.720">
    <property type="entry name" value="NAD(P)-binding Rossmann-like Domain"/>
    <property type="match status" value="1"/>
</dbReference>